<evidence type="ECO:0000313" key="2">
    <source>
        <dbReference type="EMBL" id="KAK6124325.1"/>
    </source>
</evidence>
<evidence type="ECO:0000313" key="3">
    <source>
        <dbReference type="Proteomes" id="UP001318860"/>
    </source>
</evidence>
<dbReference type="Gene3D" id="3.80.10.10">
    <property type="entry name" value="Ribonuclease Inhibitor"/>
    <property type="match status" value="1"/>
</dbReference>
<organism evidence="2 3">
    <name type="scientific">Rehmannia glutinosa</name>
    <name type="common">Chinese foxglove</name>
    <dbReference type="NCBI Taxonomy" id="99300"/>
    <lineage>
        <taxon>Eukaryota</taxon>
        <taxon>Viridiplantae</taxon>
        <taxon>Streptophyta</taxon>
        <taxon>Embryophyta</taxon>
        <taxon>Tracheophyta</taxon>
        <taxon>Spermatophyta</taxon>
        <taxon>Magnoliopsida</taxon>
        <taxon>eudicotyledons</taxon>
        <taxon>Gunneridae</taxon>
        <taxon>Pentapetalae</taxon>
        <taxon>asterids</taxon>
        <taxon>lamiids</taxon>
        <taxon>Lamiales</taxon>
        <taxon>Orobanchaceae</taxon>
        <taxon>Rehmannieae</taxon>
        <taxon>Rehmannia</taxon>
    </lineage>
</organism>
<dbReference type="EMBL" id="JABTTQ020002409">
    <property type="protein sequence ID" value="KAK6124325.1"/>
    <property type="molecule type" value="Genomic_DNA"/>
</dbReference>
<evidence type="ECO:0000259" key="1">
    <source>
        <dbReference type="Pfam" id="PF24758"/>
    </source>
</evidence>
<dbReference type="PANTHER" id="PTHR31900">
    <property type="entry name" value="F-BOX/RNI SUPERFAMILY PROTEIN-RELATED"/>
    <property type="match status" value="1"/>
</dbReference>
<dbReference type="InterPro" id="IPR055411">
    <property type="entry name" value="LRR_FXL15/At3g58940/PEG3-like"/>
</dbReference>
<dbReference type="SUPFAM" id="SSF52047">
    <property type="entry name" value="RNI-like"/>
    <property type="match status" value="1"/>
</dbReference>
<dbReference type="Pfam" id="PF24758">
    <property type="entry name" value="LRR_At5g56370"/>
    <property type="match status" value="1"/>
</dbReference>
<accession>A0ABR0UNR0</accession>
<name>A0ABR0UNR0_REHGL</name>
<reference evidence="2 3" key="1">
    <citation type="journal article" date="2021" name="Comput. Struct. Biotechnol. J.">
        <title>De novo genome assembly of the potent medicinal plant Rehmannia glutinosa using nanopore technology.</title>
        <authorList>
            <person name="Ma L."/>
            <person name="Dong C."/>
            <person name="Song C."/>
            <person name="Wang X."/>
            <person name="Zheng X."/>
            <person name="Niu Y."/>
            <person name="Chen S."/>
            <person name="Feng W."/>
        </authorList>
    </citation>
    <scope>NUCLEOTIDE SEQUENCE [LARGE SCALE GENOMIC DNA]</scope>
    <source>
        <strain evidence="2">DH-2019</strain>
    </source>
</reference>
<proteinExistence type="predicted"/>
<dbReference type="InterPro" id="IPR050232">
    <property type="entry name" value="FBL13/AtMIF1-like"/>
</dbReference>
<dbReference type="PANTHER" id="PTHR31900:SF30">
    <property type="entry name" value="SUPERFAMILY PROTEIN, PUTATIVE-RELATED"/>
    <property type="match status" value="1"/>
</dbReference>
<dbReference type="InterPro" id="IPR032675">
    <property type="entry name" value="LRR_dom_sf"/>
</dbReference>
<gene>
    <name evidence="2" type="ORF">DH2020_041946</name>
</gene>
<sequence length="397" mass="46431">MSWPDSESVSLLEKWIPIVALNMRWVKIFNLCFLGKTREYFDIPSEIFDAKSLQELKLEGCKFNFIANKVVLFKHLQTLHLTRVYIEDETFEKIMSSNPLIEYVTLNRCEGLRTFKVSNVAAHNLKCFDLTWDKYDRDIDRDRSIEIDAPTLETIIIDGSESPNKWYHHPYRNYFPHLKSLYMCNVQLSPKSQIFSSSSCNNFPCLEELELDFSRGMEEEFQLSSRSIKRLSITVEGFMIKAAIDVPNIRYFYFRSDFLPSISSFATNNNSSTWKSDVDMTFNINIIDDTLSWFLKLHQMLKALSQSEISIYISSSELIIEDDVVRPLPADTTYEAVAVERLYCSRHGYNSWSAYSTFVNNCYRICYQRDLGLYEYLELERQKQSNTSTVNYGSGWN</sequence>
<dbReference type="Proteomes" id="UP001318860">
    <property type="component" value="Unassembled WGS sequence"/>
</dbReference>
<protein>
    <recommendedName>
        <fullName evidence="1">F-box/LRR-repeat protein 15/At3g58940/PEG3-like LRR domain-containing protein</fullName>
    </recommendedName>
</protein>
<feature type="domain" description="F-box/LRR-repeat protein 15/At3g58940/PEG3-like LRR" evidence="1">
    <location>
        <begin position="37"/>
        <end position="157"/>
    </location>
</feature>
<comment type="caution">
    <text evidence="2">The sequence shown here is derived from an EMBL/GenBank/DDBJ whole genome shotgun (WGS) entry which is preliminary data.</text>
</comment>
<keyword evidence="3" id="KW-1185">Reference proteome</keyword>